<dbReference type="OrthoDB" id="4230779at2"/>
<dbReference type="InterPro" id="IPR050493">
    <property type="entry name" value="FAD-dep_Monooxygenase_BioMet"/>
</dbReference>
<dbReference type="InterPro" id="IPR036188">
    <property type="entry name" value="FAD/NAD-bd_sf"/>
</dbReference>
<dbReference type="Gene3D" id="3.50.50.60">
    <property type="entry name" value="FAD/NAD(P)-binding domain"/>
    <property type="match status" value="1"/>
</dbReference>
<dbReference type="SUPFAM" id="SSF51905">
    <property type="entry name" value="FAD/NAD(P)-binding domain"/>
    <property type="match status" value="1"/>
</dbReference>
<keyword evidence="5" id="KW-1185">Reference proteome</keyword>
<evidence type="ECO:0000256" key="1">
    <source>
        <dbReference type="ARBA" id="ARBA00023002"/>
    </source>
</evidence>
<evidence type="ECO:0000313" key="4">
    <source>
        <dbReference type="EMBL" id="QDO97611.1"/>
    </source>
</evidence>
<name>A0A516H1E6_9PROT</name>
<evidence type="ECO:0000313" key="5">
    <source>
        <dbReference type="Proteomes" id="UP000317496"/>
    </source>
</evidence>
<proteinExistence type="predicted"/>
<sequence length="403" mass="44139">MTRRRKRIVIVGTGVAGSIMADGLRKLENAEVICLERATTEDHAEAGTGLNVGPNAIKALTLYHPELARTLLAESLPWESWRIELTGGRELMHLPLREVADNPGVRIRWAMLYQLLRQPVRDCVRFGVEAAAVRYARAGETGPIVLETVDRDARTDKIDGIDLLVGGDGRYSKVRQAFWGAPKPTMIGVCIFRLLLNEARPDLVDDYGQWFNGPNRLLAFRVPGDSTYISGSFPIPLDSDVSDDIKNADSLRQLYTPPEGLSAKCAFLVDAICNNVAHIHWARLQEAPVEFCDRHGRILLLGDAAHPMVPTLGQGGTQAIEDACIALDELRRAFAAPGEADIAAALRRIEARRLPRVQFAAGFSRDATDTMLAGADPVTGTLAKTSPEFRAKLARLYRDVSAA</sequence>
<feature type="domain" description="FAD-binding" evidence="3">
    <location>
        <begin position="294"/>
        <end position="357"/>
    </location>
</feature>
<gene>
    <name evidence="4" type="ORF">FNB15_10165</name>
</gene>
<evidence type="ECO:0000256" key="2">
    <source>
        <dbReference type="ARBA" id="ARBA00023033"/>
    </source>
</evidence>
<keyword evidence="1" id="KW-0560">Oxidoreductase</keyword>
<organism evidence="4 5">
    <name type="scientific">Ferrovibrio terrae</name>
    <dbReference type="NCBI Taxonomy" id="2594003"/>
    <lineage>
        <taxon>Bacteria</taxon>
        <taxon>Pseudomonadati</taxon>
        <taxon>Pseudomonadota</taxon>
        <taxon>Alphaproteobacteria</taxon>
        <taxon>Rhodospirillales</taxon>
        <taxon>Rhodospirillaceae</taxon>
        <taxon>Ferrovibrio</taxon>
    </lineage>
</organism>
<dbReference type="RefSeq" id="WP_144068592.1">
    <property type="nucleotide sequence ID" value="NZ_CP041636.1"/>
</dbReference>
<dbReference type="KEGG" id="fer:FNB15_10165"/>
<dbReference type="InterPro" id="IPR002938">
    <property type="entry name" value="FAD-bd"/>
</dbReference>
<accession>A0A516H1E6</accession>
<dbReference type="PANTHER" id="PTHR13789">
    <property type="entry name" value="MONOOXYGENASE"/>
    <property type="match status" value="1"/>
</dbReference>
<dbReference type="Pfam" id="PF01494">
    <property type="entry name" value="FAD_binding_3"/>
    <property type="match status" value="1"/>
</dbReference>
<dbReference type="GO" id="GO:0004497">
    <property type="term" value="F:monooxygenase activity"/>
    <property type="evidence" value="ECO:0007669"/>
    <property type="project" value="UniProtKB-KW"/>
</dbReference>
<dbReference type="EMBL" id="CP041636">
    <property type="protein sequence ID" value="QDO97611.1"/>
    <property type="molecule type" value="Genomic_DNA"/>
</dbReference>
<evidence type="ECO:0000259" key="3">
    <source>
        <dbReference type="Pfam" id="PF01494"/>
    </source>
</evidence>
<dbReference type="GO" id="GO:0071949">
    <property type="term" value="F:FAD binding"/>
    <property type="evidence" value="ECO:0007669"/>
    <property type="project" value="InterPro"/>
</dbReference>
<keyword evidence="2 4" id="KW-0503">Monooxygenase</keyword>
<dbReference type="PANTHER" id="PTHR13789:SF309">
    <property type="entry name" value="PUTATIVE (AFU_ORTHOLOGUE AFUA_6G14510)-RELATED"/>
    <property type="match status" value="1"/>
</dbReference>
<reference evidence="4 5" key="1">
    <citation type="submission" date="2019-07" db="EMBL/GenBank/DDBJ databases">
        <title>Genome sequencing for Ferrovibrio sp. K5.</title>
        <authorList>
            <person name="Park S.-J."/>
        </authorList>
    </citation>
    <scope>NUCLEOTIDE SEQUENCE [LARGE SCALE GENOMIC DNA]</scope>
    <source>
        <strain evidence="4 5">K5</strain>
    </source>
</reference>
<dbReference type="PRINTS" id="PR00420">
    <property type="entry name" value="RNGMNOXGNASE"/>
</dbReference>
<dbReference type="AlphaFoldDB" id="A0A516H1E6"/>
<protein>
    <submittedName>
        <fullName evidence="4">FAD-dependent monooxygenase</fullName>
    </submittedName>
</protein>
<dbReference type="Proteomes" id="UP000317496">
    <property type="component" value="Chromosome"/>
</dbReference>